<dbReference type="Proteomes" id="UP000192911">
    <property type="component" value="Unassembled WGS sequence"/>
</dbReference>
<dbReference type="InterPro" id="IPR001173">
    <property type="entry name" value="Glyco_trans_2-like"/>
</dbReference>
<dbReference type="STRING" id="28094.SAMN06295900_101166"/>
<evidence type="ECO:0000259" key="1">
    <source>
        <dbReference type="Pfam" id="PF00535"/>
    </source>
</evidence>
<dbReference type="OrthoDB" id="9815829at2"/>
<dbReference type="GO" id="GO:0016740">
    <property type="term" value="F:transferase activity"/>
    <property type="evidence" value="ECO:0007669"/>
    <property type="project" value="UniProtKB-KW"/>
</dbReference>
<sequence>MATADQRYALTICIPTYNRGKRVHALVLYLKRNLLPFTDQVEIVVVNNCSKDETQQLIEPLAGDRVRLINRTEFLPTAEENMFESLEFCNGEFVWFHGDDEVPVCDTILDLVDLIRADTADLFIFNSRLIDGDGALLAEFMVPMNGDHFDATGDEFVRAVGFMFMLAGISNVIFRRRFAEVSLAREALAVQKIYSHVCWLLECFNQRRTRIVNRPLVFYRHAGDTQQFDHFRNFAKRHGIGDFYFWGIGVTRQLQYLVSKGVLKPSVIPQIFEGRRDGTRFKFLHECIHKVFKQVEAAVLTGEPRNQVAPDVFRSVRDFLVSCDLFAYDLFEPIERIQEIAEGKRPRGELRKWTRLFHRTYAEHDRDIYRDCKRFNRSGFDIYQMPCGWVAVDPAVPGGVAAVLAVLDIAEARPHVWVDTDLNRLVANITEYRMSLAANDAFRQGSQAELLSLGREFLGVSHAILGQYATRVEISRQTTAPVRVVSNLIVNPIRRARNVVRRAVGRLTNA</sequence>
<evidence type="ECO:0000313" key="3">
    <source>
        <dbReference type="Proteomes" id="UP000192911"/>
    </source>
</evidence>
<gene>
    <name evidence="2" type="ORF">SAMN06295900_101166</name>
</gene>
<reference evidence="3" key="1">
    <citation type="submission" date="2017-04" db="EMBL/GenBank/DDBJ databases">
        <authorList>
            <person name="Varghese N."/>
            <person name="Submissions S."/>
        </authorList>
    </citation>
    <scope>NUCLEOTIDE SEQUENCE [LARGE SCALE GENOMIC DNA]</scope>
    <source>
        <strain evidence="3">Ballard 720</strain>
    </source>
</reference>
<feature type="domain" description="Glycosyltransferase 2-like" evidence="1">
    <location>
        <begin position="11"/>
        <end position="134"/>
    </location>
</feature>
<dbReference type="EMBL" id="FXAH01000001">
    <property type="protein sequence ID" value="SME93993.1"/>
    <property type="molecule type" value="Genomic_DNA"/>
</dbReference>
<dbReference type="InterPro" id="IPR029044">
    <property type="entry name" value="Nucleotide-diphossugar_trans"/>
</dbReference>
<name>A0A1X7CCK4_TRICW</name>
<keyword evidence="2" id="KW-0808">Transferase</keyword>
<dbReference type="GeneID" id="95549355"/>
<organism evidence="2 3">
    <name type="scientific">Trinickia caryophylli</name>
    <name type="common">Paraburkholderia caryophylli</name>
    <dbReference type="NCBI Taxonomy" id="28094"/>
    <lineage>
        <taxon>Bacteria</taxon>
        <taxon>Pseudomonadati</taxon>
        <taxon>Pseudomonadota</taxon>
        <taxon>Betaproteobacteria</taxon>
        <taxon>Burkholderiales</taxon>
        <taxon>Burkholderiaceae</taxon>
        <taxon>Trinickia</taxon>
    </lineage>
</organism>
<evidence type="ECO:0000313" key="2">
    <source>
        <dbReference type="EMBL" id="SME93993.1"/>
    </source>
</evidence>
<dbReference type="RefSeq" id="WP_085223371.1">
    <property type="nucleotide sequence ID" value="NZ_BSQD01000001.1"/>
</dbReference>
<proteinExistence type="predicted"/>
<dbReference type="SUPFAM" id="SSF53448">
    <property type="entry name" value="Nucleotide-diphospho-sugar transferases"/>
    <property type="match status" value="1"/>
</dbReference>
<accession>A0A1X7CCK4</accession>
<protein>
    <submittedName>
        <fullName evidence="2">Glycosyltransferase involved in cell wall bisynthesis</fullName>
    </submittedName>
</protein>
<dbReference type="Pfam" id="PF00535">
    <property type="entry name" value="Glycos_transf_2"/>
    <property type="match status" value="1"/>
</dbReference>
<dbReference type="AlphaFoldDB" id="A0A1X7CCK4"/>
<dbReference type="Gene3D" id="3.90.550.10">
    <property type="entry name" value="Spore Coat Polysaccharide Biosynthesis Protein SpsA, Chain A"/>
    <property type="match status" value="1"/>
</dbReference>
<keyword evidence="3" id="KW-1185">Reference proteome</keyword>